<evidence type="ECO:0000313" key="4">
    <source>
        <dbReference type="Proteomes" id="UP000005207"/>
    </source>
</evidence>
<reference evidence="4" key="1">
    <citation type="submission" date="2012-01" db="EMBL/GenBank/DDBJ databases">
        <title>The Genome Sequence of Oreochromis niloticus (Nile Tilapia).</title>
        <authorList>
            <consortium name="Broad Institute Genome Assembly Team"/>
            <consortium name="Broad Institute Sequencing Platform"/>
            <person name="Di Palma F."/>
            <person name="Johnson J."/>
            <person name="Lander E.S."/>
            <person name="Lindblad-Toh K."/>
        </authorList>
    </citation>
    <scope>NUCLEOTIDE SEQUENCE [LARGE SCALE GENOMIC DNA]</scope>
</reference>
<dbReference type="Pfam" id="PF00995">
    <property type="entry name" value="Sec1"/>
    <property type="match status" value="1"/>
</dbReference>
<dbReference type="Proteomes" id="UP000005207">
    <property type="component" value="Linkage group LG17"/>
</dbReference>
<dbReference type="GeneTree" id="ENSGT00940000157607"/>
<comment type="similarity">
    <text evidence="1">Belongs to the STXBP/unc-18/SEC1 family.</text>
</comment>
<dbReference type="Gene3D" id="3.40.50.1910">
    <property type="match status" value="1"/>
</dbReference>
<dbReference type="InterPro" id="IPR027482">
    <property type="entry name" value="Sec1-like_dom2"/>
</dbReference>
<name>A0A669E9I9_ORENI</name>
<dbReference type="Gene3D" id="3.90.830.10">
    <property type="entry name" value="Syntaxin Binding Protein 1, Chain A, domain 2"/>
    <property type="match status" value="1"/>
</dbReference>
<dbReference type="PIRSF" id="PIRSF005715">
    <property type="entry name" value="VPS45_Sec1"/>
    <property type="match status" value="1"/>
</dbReference>
<evidence type="ECO:0000256" key="2">
    <source>
        <dbReference type="ARBA" id="ARBA00022927"/>
    </source>
</evidence>
<protein>
    <submittedName>
        <fullName evidence="3">Syntaxin binding protein 3</fullName>
    </submittedName>
</protein>
<evidence type="ECO:0000313" key="3">
    <source>
        <dbReference type="Ensembl" id="ENSONIP00000069458.1"/>
    </source>
</evidence>
<proteinExistence type="inferred from homology"/>
<dbReference type="SUPFAM" id="SSF56815">
    <property type="entry name" value="Sec1/munc18-like (SM) proteins"/>
    <property type="match status" value="1"/>
</dbReference>
<dbReference type="GO" id="GO:0016192">
    <property type="term" value="P:vesicle-mediated transport"/>
    <property type="evidence" value="ECO:0007669"/>
    <property type="project" value="InterPro"/>
</dbReference>
<dbReference type="AlphaFoldDB" id="A0A669E9I9"/>
<evidence type="ECO:0000256" key="1">
    <source>
        <dbReference type="ARBA" id="ARBA00009884"/>
    </source>
</evidence>
<dbReference type="Ensembl" id="ENSONIT00000087193.1">
    <property type="protein sequence ID" value="ENSONIP00000069458.1"/>
    <property type="gene ID" value="ENSONIG00000008368.2"/>
</dbReference>
<dbReference type="InterPro" id="IPR001619">
    <property type="entry name" value="Sec1-like"/>
</dbReference>
<organism evidence="3 4">
    <name type="scientific">Oreochromis niloticus</name>
    <name type="common">Nile tilapia</name>
    <name type="synonym">Tilapia nilotica</name>
    <dbReference type="NCBI Taxonomy" id="8128"/>
    <lineage>
        <taxon>Eukaryota</taxon>
        <taxon>Metazoa</taxon>
        <taxon>Chordata</taxon>
        <taxon>Craniata</taxon>
        <taxon>Vertebrata</taxon>
        <taxon>Euteleostomi</taxon>
        <taxon>Actinopterygii</taxon>
        <taxon>Neopterygii</taxon>
        <taxon>Teleostei</taxon>
        <taxon>Neoteleostei</taxon>
        <taxon>Acanthomorphata</taxon>
        <taxon>Ovalentaria</taxon>
        <taxon>Cichlomorphae</taxon>
        <taxon>Cichliformes</taxon>
        <taxon>Cichlidae</taxon>
        <taxon>African cichlids</taxon>
        <taxon>Pseudocrenilabrinae</taxon>
        <taxon>Oreochromini</taxon>
        <taxon>Oreochromis</taxon>
    </lineage>
</organism>
<dbReference type="PANTHER" id="PTHR11679">
    <property type="entry name" value="VESICLE PROTEIN SORTING-ASSOCIATED"/>
    <property type="match status" value="1"/>
</dbReference>
<dbReference type="Gene3D" id="1.25.40.60">
    <property type="match status" value="1"/>
</dbReference>
<keyword evidence="4" id="KW-1185">Reference proteome</keyword>
<dbReference type="InterPro" id="IPR036045">
    <property type="entry name" value="Sec1-like_sf"/>
</dbReference>
<dbReference type="GO" id="GO:0015031">
    <property type="term" value="P:protein transport"/>
    <property type="evidence" value="ECO:0007669"/>
    <property type="project" value="UniProtKB-KW"/>
</dbReference>
<dbReference type="InterPro" id="IPR043127">
    <property type="entry name" value="Sec-1-like_dom3a"/>
</dbReference>
<accession>A0A669E9I9</accession>
<keyword evidence="2" id="KW-0653">Protein transport</keyword>
<dbReference type="Gene3D" id="3.40.50.2060">
    <property type="match status" value="1"/>
</dbReference>
<reference evidence="3" key="3">
    <citation type="submission" date="2025-09" db="UniProtKB">
        <authorList>
            <consortium name="Ensembl"/>
        </authorList>
    </citation>
    <scope>IDENTIFICATION</scope>
</reference>
<sequence length="567" mass="65156">VFFMLSCYVLHTGIQDTIITDCRNSEVWKVRNPPCAHYRVPGLYSDKWTSSELQIHILSLVVEDLFKSREPVLEMKAIYFMTPTAKCVDAFIADFKPKPKYKAAYVYFTDYCPDDLFNKMRQACGKHIRVCKEINISFMPQEAQVFTCDNPGAFRSIYSPKSQDKMKTLETLANQLVTLCATLDEYPGIRYKKDGNMENAKVLAEMVDRKLAAHYQLDDSSKKKAQLLIVDRGFDPVTPILHELTYQAMAYDLIDIKNDTYKYKARDGLEKQALLNEDDMLWVNLRHQHIAEVSAQIPKMVKEISASKKQPDGKITVSNLAQMMKKMPKTIHLQLAEDCMKHFANNVEKLCKAEQDLAVGADVEGLKVKDPMRTLLPVLLNPYSKHDKIRAVLLYIFSLNGTTEENLNKLIEHVKIEEEPEYIQNWKELGVFFSRKPTRRERSQEERYNLSRWIPTIKDVMEDVVENKLDTKEWPHQSECPAAWNGSGAVSARQKHKASTQDDRRTGSRLIIFVIGGISFSEMRCAYEVTRAMKTCEVIIGKLQCKETAGRCFIPNRRAESQNAGKY</sequence>
<gene>
    <name evidence="3" type="primary">STXBP3</name>
    <name evidence="3" type="synonym">stxbp3</name>
</gene>
<reference evidence="3" key="2">
    <citation type="submission" date="2025-08" db="UniProtKB">
        <authorList>
            <consortium name="Ensembl"/>
        </authorList>
    </citation>
    <scope>IDENTIFICATION</scope>
</reference>
<keyword evidence="2" id="KW-0813">Transport</keyword>
<dbReference type="InterPro" id="IPR043154">
    <property type="entry name" value="Sec-1-like_dom1"/>
</dbReference>